<dbReference type="AlphaFoldDB" id="A0AAV9NBP9"/>
<reference evidence="2 3" key="1">
    <citation type="submission" date="2023-08" db="EMBL/GenBank/DDBJ databases">
        <title>Black Yeasts Isolated from many extreme environments.</title>
        <authorList>
            <person name="Coleine C."/>
            <person name="Stajich J.E."/>
            <person name="Selbmann L."/>
        </authorList>
    </citation>
    <scope>NUCLEOTIDE SEQUENCE [LARGE SCALE GENOMIC DNA]</scope>
    <source>
        <strain evidence="2 3">CCFEE 5792</strain>
    </source>
</reference>
<evidence type="ECO:0000256" key="1">
    <source>
        <dbReference type="SAM" id="MobiDB-lite"/>
    </source>
</evidence>
<dbReference type="GeneID" id="89971248"/>
<proteinExistence type="predicted"/>
<sequence>MAAIGTISKASVEVPRFISSVREARKDMEAVLRELTSLALCLGVVRDDADKVTFPTTLLAVVKSCDEISGEIIRLMDKLRLKKTGRIRWNLTERDEVNKLRSSLESHKSCIDVALDMASIQLLAAVKEDTNEIKVQTTAIKADTENIKQDTQQISGLVEEIALLRLQVSQLKQESGSAGVTLQRFLEETSSYAESVIDATELDKLDPSGKDNLSVIYSEDWSDSDSDSDSAGDGDGSKIEDTRKVSTKERAPEASVTDQTGIDEGWGTDWLVANEMTAHTSQDYAQFSRYYQTMAEDAQQSCLLKTQPRRNKAAGVYGVDQTSADKLPGFAKLPRKNKSSKTPWANQTRIEEGKAGNQTSFTYPKPDDDRGKFSSSRSPVSDHSTRERQSTSPRLISSDRPGSNEIATRIATRNAKAKEATLRAEDVKRSETSNKTTPTPHKTRQAVRAASFGPPQPPRPRRTLYGALLKDLTAKWGSGGL</sequence>
<feature type="region of interest" description="Disordered" evidence="1">
    <location>
        <begin position="324"/>
        <end position="463"/>
    </location>
</feature>
<protein>
    <recommendedName>
        <fullName evidence="4">Fungal N-terminal domain-containing protein</fullName>
    </recommendedName>
</protein>
<organism evidence="2 3">
    <name type="scientific">Exophiala bonariae</name>
    <dbReference type="NCBI Taxonomy" id="1690606"/>
    <lineage>
        <taxon>Eukaryota</taxon>
        <taxon>Fungi</taxon>
        <taxon>Dikarya</taxon>
        <taxon>Ascomycota</taxon>
        <taxon>Pezizomycotina</taxon>
        <taxon>Eurotiomycetes</taxon>
        <taxon>Chaetothyriomycetidae</taxon>
        <taxon>Chaetothyriales</taxon>
        <taxon>Herpotrichiellaceae</taxon>
        <taxon>Exophiala</taxon>
    </lineage>
</organism>
<feature type="compositionally biased region" description="Basic and acidic residues" evidence="1">
    <location>
        <begin position="235"/>
        <end position="252"/>
    </location>
</feature>
<evidence type="ECO:0000313" key="3">
    <source>
        <dbReference type="Proteomes" id="UP001358417"/>
    </source>
</evidence>
<gene>
    <name evidence="2" type="ORF">LTR84_003054</name>
</gene>
<comment type="caution">
    <text evidence="2">The sequence shown here is derived from an EMBL/GenBank/DDBJ whole genome shotgun (WGS) entry which is preliminary data.</text>
</comment>
<dbReference type="RefSeq" id="XP_064705629.1">
    <property type="nucleotide sequence ID" value="XM_064846649.1"/>
</dbReference>
<dbReference type="Proteomes" id="UP001358417">
    <property type="component" value="Unassembled WGS sequence"/>
</dbReference>
<evidence type="ECO:0000313" key="2">
    <source>
        <dbReference type="EMBL" id="KAK5051402.1"/>
    </source>
</evidence>
<accession>A0AAV9NBP9</accession>
<feature type="compositionally biased region" description="Acidic residues" evidence="1">
    <location>
        <begin position="220"/>
        <end position="232"/>
    </location>
</feature>
<feature type="region of interest" description="Disordered" evidence="1">
    <location>
        <begin position="217"/>
        <end position="264"/>
    </location>
</feature>
<dbReference type="EMBL" id="JAVRRD010000015">
    <property type="protein sequence ID" value="KAK5051402.1"/>
    <property type="molecule type" value="Genomic_DNA"/>
</dbReference>
<name>A0AAV9NBP9_9EURO</name>
<feature type="compositionally biased region" description="Basic and acidic residues" evidence="1">
    <location>
        <begin position="416"/>
        <end position="432"/>
    </location>
</feature>
<keyword evidence="3" id="KW-1185">Reference proteome</keyword>
<evidence type="ECO:0008006" key="4">
    <source>
        <dbReference type="Google" id="ProtNLM"/>
    </source>
</evidence>
<feature type="compositionally biased region" description="Polar residues" evidence="1">
    <location>
        <begin position="373"/>
        <end position="382"/>
    </location>
</feature>